<dbReference type="GO" id="GO:0016491">
    <property type="term" value="F:oxidoreductase activity"/>
    <property type="evidence" value="ECO:0007669"/>
    <property type="project" value="UniProtKB-KW"/>
</dbReference>
<dbReference type="SUPFAM" id="SSF51735">
    <property type="entry name" value="NAD(P)-binding Rossmann-fold domains"/>
    <property type="match status" value="1"/>
</dbReference>
<dbReference type="FunFam" id="3.40.50.720:FF:000084">
    <property type="entry name" value="Short-chain dehydrogenase reductase"/>
    <property type="match status" value="1"/>
</dbReference>
<proteinExistence type="inferred from homology"/>
<dbReference type="InterPro" id="IPR036291">
    <property type="entry name" value="NAD(P)-bd_dom_sf"/>
</dbReference>
<dbReference type="PANTHER" id="PTHR43391:SF82">
    <property type="entry name" value="OXIDOREDUCTASE SADH-RELATED"/>
    <property type="match status" value="1"/>
</dbReference>
<dbReference type="Gene3D" id="3.40.50.720">
    <property type="entry name" value="NAD(P)-binding Rossmann-like Domain"/>
    <property type="match status" value="1"/>
</dbReference>
<dbReference type="CDD" id="cd05233">
    <property type="entry name" value="SDR_c"/>
    <property type="match status" value="1"/>
</dbReference>
<name>A0A6I3J9H6_9ACTN</name>
<evidence type="ECO:0000256" key="1">
    <source>
        <dbReference type="ARBA" id="ARBA00006484"/>
    </source>
</evidence>
<dbReference type="EMBL" id="WLCI01000005">
    <property type="protein sequence ID" value="MTB94460.1"/>
    <property type="molecule type" value="Genomic_DNA"/>
</dbReference>
<evidence type="ECO:0000313" key="5">
    <source>
        <dbReference type="EMBL" id="MTB94460.1"/>
    </source>
</evidence>
<gene>
    <name evidence="5" type="ORF">GGQ22_05140</name>
</gene>
<dbReference type="PRINTS" id="PR00081">
    <property type="entry name" value="GDHRDH"/>
</dbReference>
<feature type="domain" description="Ketoreductase" evidence="4">
    <location>
        <begin position="7"/>
        <end position="181"/>
    </location>
</feature>
<sequence length="272" mass="28039">MRQLAGRVAVVTGGGSGIGRVTAERLAARGCHLALVDVSPGGLEESAALVRQAGVTVSTHVADVSDADRVAELPAEVVDAHGAVHVLVNNAGVTSAGAFADEKLDDVRWMVGVNMWGVVHGCHAFLPALLEQDEAHIVNVSSMTGLLGLPHNAAYALTKGAVKSFTEGLRGELITTNVGVSTIFPGTHRTNITSSARGAEGERIAKLGASRMSALMPPPSRVAKAIVRAIEKDKPRMVVGPDARVLDLAARLAPGRTGLVGRATSRVAAKGH</sequence>
<evidence type="ECO:0000256" key="3">
    <source>
        <dbReference type="RuleBase" id="RU000363"/>
    </source>
</evidence>
<dbReference type="InterPro" id="IPR002347">
    <property type="entry name" value="SDR_fam"/>
</dbReference>
<protein>
    <submittedName>
        <fullName evidence="5">SDR family NAD(P)-dependent oxidoreductase</fullName>
    </submittedName>
</protein>
<organism evidence="5 6">
    <name type="scientific">Nocardioides marmotae</name>
    <dbReference type="NCBI Taxonomy" id="2663857"/>
    <lineage>
        <taxon>Bacteria</taxon>
        <taxon>Bacillati</taxon>
        <taxon>Actinomycetota</taxon>
        <taxon>Actinomycetes</taxon>
        <taxon>Propionibacteriales</taxon>
        <taxon>Nocardioidaceae</taxon>
        <taxon>Nocardioides</taxon>
    </lineage>
</organism>
<keyword evidence="6" id="KW-1185">Reference proteome</keyword>
<dbReference type="PANTHER" id="PTHR43391">
    <property type="entry name" value="RETINOL DEHYDROGENASE-RELATED"/>
    <property type="match status" value="1"/>
</dbReference>
<evidence type="ECO:0000313" key="6">
    <source>
        <dbReference type="Proteomes" id="UP000433406"/>
    </source>
</evidence>
<dbReference type="RefSeq" id="WP_154614279.1">
    <property type="nucleotide sequence ID" value="NZ_CP053660.1"/>
</dbReference>
<accession>A0A6I3J9H6</accession>
<dbReference type="InterPro" id="IPR057326">
    <property type="entry name" value="KR_dom"/>
</dbReference>
<evidence type="ECO:0000256" key="2">
    <source>
        <dbReference type="ARBA" id="ARBA00023002"/>
    </source>
</evidence>
<dbReference type="SMART" id="SM00822">
    <property type="entry name" value="PKS_KR"/>
    <property type="match status" value="1"/>
</dbReference>
<reference evidence="5 6" key="1">
    <citation type="submission" date="2019-10" db="EMBL/GenBank/DDBJ databases">
        <title>Nocardioides novel species isolated from the excrement of Marmot.</title>
        <authorList>
            <person name="Zhang G."/>
        </authorList>
    </citation>
    <scope>NUCLEOTIDE SEQUENCE [LARGE SCALE GENOMIC DNA]</scope>
    <source>
        <strain evidence="6">zg-579</strain>
    </source>
</reference>
<evidence type="ECO:0000259" key="4">
    <source>
        <dbReference type="SMART" id="SM00822"/>
    </source>
</evidence>
<comment type="caution">
    <text evidence="5">The sequence shown here is derived from an EMBL/GenBank/DDBJ whole genome shotgun (WGS) entry which is preliminary data.</text>
</comment>
<dbReference type="Proteomes" id="UP000433406">
    <property type="component" value="Unassembled WGS sequence"/>
</dbReference>
<dbReference type="PRINTS" id="PR00080">
    <property type="entry name" value="SDRFAMILY"/>
</dbReference>
<dbReference type="AlphaFoldDB" id="A0A6I3J9H6"/>
<keyword evidence="2" id="KW-0560">Oxidoreductase</keyword>
<dbReference type="Pfam" id="PF00106">
    <property type="entry name" value="adh_short"/>
    <property type="match status" value="1"/>
</dbReference>
<comment type="similarity">
    <text evidence="1 3">Belongs to the short-chain dehydrogenases/reductases (SDR) family.</text>
</comment>